<dbReference type="SUPFAM" id="SSF55785">
    <property type="entry name" value="PYP-like sensor domain (PAS domain)"/>
    <property type="match status" value="1"/>
</dbReference>
<evidence type="ECO:0000256" key="3">
    <source>
        <dbReference type="ARBA" id="ARBA00012438"/>
    </source>
</evidence>
<evidence type="ECO:0000256" key="10">
    <source>
        <dbReference type="ARBA" id="ARBA00022989"/>
    </source>
</evidence>
<dbReference type="Pfam" id="PF08448">
    <property type="entry name" value="PAS_4"/>
    <property type="match status" value="1"/>
</dbReference>
<dbReference type="SUPFAM" id="SSF55874">
    <property type="entry name" value="ATPase domain of HSP90 chaperone/DNA topoisomerase II/histidine kinase"/>
    <property type="match status" value="1"/>
</dbReference>
<dbReference type="InterPro" id="IPR035965">
    <property type="entry name" value="PAS-like_dom_sf"/>
</dbReference>
<dbReference type="InterPro" id="IPR003661">
    <property type="entry name" value="HisK_dim/P_dom"/>
</dbReference>
<dbReference type="Gene3D" id="1.10.287.130">
    <property type="match status" value="1"/>
</dbReference>
<feature type="domain" description="CHASE" evidence="18">
    <location>
        <begin position="76"/>
        <end position="305"/>
    </location>
</feature>
<evidence type="ECO:0000256" key="11">
    <source>
        <dbReference type="ARBA" id="ARBA00023012"/>
    </source>
</evidence>
<dbReference type="SUPFAM" id="SSF52172">
    <property type="entry name" value="CheY-like"/>
    <property type="match status" value="1"/>
</dbReference>
<dbReference type="Gene3D" id="3.30.450.350">
    <property type="entry name" value="CHASE domain"/>
    <property type="match status" value="1"/>
</dbReference>
<evidence type="ECO:0000256" key="1">
    <source>
        <dbReference type="ARBA" id="ARBA00000085"/>
    </source>
</evidence>
<sequence length="869" mass="95158">MATLTRASLHRRGLVWVVAVVGVALSLFIWLYASRSETARIRTGFLSRAQTQAAVAAQQLRSYEEMVHSLRDSFLGQNTVTRGEFTRVAQSIFQRHHGVQALQWVQILNHAERGPFEKTTSHELGRPVVITRRFPDETLRPAPSADEYFVISYVEPLAGNEPVLGYDVTSAPSAPLLRAARQDRKFKVSPSMRLAQSTAAAAQPGVIFILPLWRDDVPGQPVEGFVQGVFRLQTMLAQSHQLTTNEALDTYYFDVTDSEPGTFLYANRGGLDSLGPPTDRLDLPLPAPGDYRETLQIGDRRWLMLIRQNADWSRRAGSRQPALILGFGLAITALLAFLIHSLLQRTARIEDEVRVRTRQLRESEARLQDIMDHSPAIIFLKDLDGRYQLCNHAFELFCARPRSAILGCRDEDLFPAAPAARAREHDLQVQAAGRPMEFEEASTDTPPRLYLAHKFPLLDEQGRIYALCGISTDITDRKAAEQQKLAFERKLLESQKFESLGVLAGGVAHDFNNILTAILGNATLVAMDLPDTHRARQQLSHIEHAAQRAGDLCAQMLAYAGRAAFVTAPVNLAALVTDTAALLEATVGRRVRLELLTDTTVPAVLGDATQLRQIVMNLVINAADAMADRTDGHVIVRTFTRDLSAEFFQQAVQSPTLPAGRYVGIEVSDNGSGMPPAVMDRIFEPFFTTKFSGRGLGLAAVRGIVQSHNGALFVESAPDRGTVFRLFLPATNAVATGSAPPFIPGTSPLHGTVLVVDDEDPVRQVARDALTLLGLTVHEAADGPAALALVQAAPDTIDLVLLDLTMPGLAGDEVLRRLRQIRPDLKVIIMSGYSEGETMQRCAASGVSGYLPKPFAIAELGEKLRQLLG</sequence>
<keyword evidence="5" id="KW-0808">Transferase</keyword>
<dbReference type="Pfam" id="PF03924">
    <property type="entry name" value="CHASE"/>
    <property type="match status" value="1"/>
</dbReference>
<evidence type="ECO:0000256" key="12">
    <source>
        <dbReference type="ARBA" id="ARBA00023136"/>
    </source>
</evidence>
<dbReference type="InterPro" id="IPR006189">
    <property type="entry name" value="CHASE_dom"/>
</dbReference>
<evidence type="ECO:0000313" key="19">
    <source>
        <dbReference type="EMBL" id="AOS44905.1"/>
    </source>
</evidence>
<dbReference type="SMART" id="SM00388">
    <property type="entry name" value="HisKA"/>
    <property type="match status" value="1"/>
</dbReference>
<dbReference type="Pfam" id="PF00072">
    <property type="entry name" value="Response_reg"/>
    <property type="match status" value="1"/>
</dbReference>
<feature type="modified residue" description="4-aspartylphosphate" evidence="13">
    <location>
        <position position="803"/>
    </location>
</feature>
<dbReference type="InterPro" id="IPR036097">
    <property type="entry name" value="HisK_dim/P_sf"/>
</dbReference>
<organism evidence="19 20">
    <name type="scientific">Lacunisphaera limnophila</name>
    <dbReference type="NCBI Taxonomy" id="1838286"/>
    <lineage>
        <taxon>Bacteria</taxon>
        <taxon>Pseudomonadati</taxon>
        <taxon>Verrucomicrobiota</taxon>
        <taxon>Opitutia</taxon>
        <taxon>Opitutales</taxon>
        <taxon>Opitutaceae</taxon>
        <taxon>Lacunisphaera</taxon>
    </lineage>
</organism>
<dbReference type="GO" id="GO:0016020">
    <property type="term" value="C:membrane"/>
    <property type="evidence" value="ECO:0007669"/>
    <property type="project" value="UniProtKB-SubCell"/>
</dbReference>
<reference evidence="19 20" key="1">
    <citation type="submission" date="2016-06" db="EMBL/GenBank/DDBJ databases">
        <title>Three novel species with peptidoglycan cell walls form the new genus Lacunisphaera gen. nov. in the family Opitutaceae of the verrucomicrobial subdivision 4.</title>
        <authorList>
            <person name="Rast P."/>
            <person name="Gloeckner I."/>
            <person name="Jogler M."/>
            <person name="Boedeker C."/>
            <person name="Jeske O."/>
            <person name="Wiegand S."/>
            <person name="Reinhardt R."/>
            <person name="Schumann P."/>
            <person name="Rohde M."/>
            <person name="Spring S."/>
            <person name="Gloeckner F.O."/>
            <person name="Jogler C."/>
        </authorList>
    </citation>
    <scope>NUCLEOTIDE SEQUENCE [LARGE SCALE GENOMIC DNA]</scope>
    <source>
        <strain evidence="19 20">IG16b</strain>
    </source>
</reference>
<dbReference type="NCBIfam" id="TIGR00229">
    <property type="entry name" value="sensory_box"/>
    <property type="match status" value="1"/>
</dbReference>
<evidence type="ECO:0000259" key="15">
    <source>
        <dbReference type="PROSITE" id="PS50109"/>
    </source>
</evidence>
<accession>A0A1D8AVM5</accession>
<evidence type="ECO:0000256" key="7">
    <source>
        <dbReference type="ARBA" id="ARBA00022741"/>
    </source>
</evidence>
<dbReference type="InterPro" id="IPR001789">
    <property type="entry name" value="Sig_transdc_resp-reg_receiver"/>
</dbReference>
<dbReference type="STRING" id="1838286.Verru16b_01974"/>
<dbReference type="GO" id="GO:0005524">
    <property type="term" value="F:ATP binding"/>
    <property type="evidence" value="ECO:0007669"/>
    <property type="project" value="UniProtKB-KW"/>
</dbReference>
<comment type="catalytic activity">
    <reaction evidence="1">
        <text>ATP + protein L-histidine = ADP + protein N-phospho-L-histidine.</text>
        <dbReference type="EC" id="2.7.13.3"/>
    </reaction>
</comment>
<dbReference type="KEGG" id="obg:Verru16b_01974"/>
<evidence type="ECO:0000256" key="14">
    <source>
        <dbReference type="SAM" id="Phobius"/>
    </source>
</evidence>
<keyword evidence="4 13" id="KW-0597">Phosphoprotein</keyword>
<keyword evidence="12 14" id="KW-0472">Membrane</keyword>
<dbReference type="Gene3D" id="3.30.565.10">
    <property type="entry name" value="Histidine kinase-like ATPase, C-terminal domain"/>
    <property type="match status" value="1"/>
</dbReference>
<keyword evidence="10 14" id="KW-1133">Transmembrane helix</keyword>
<dbReference type="SMART" id="SM00387">
    <property type="entry name" value="HATPase_c"/>
    <property type="match status" value="1"/>
</dbReference>
<feature type="domain" description="Histidine kinase" evidence="15">
    <location>
        <begin position="506"/>
        <end position="732"/>
    </location>
</feature>
<dbReference type="CDD" id="cd00156">
    <property type="entry name" value="REC"/>
    <property type="match status" value="1"/>
</dbReference>
<keyword evidence="8" id="KW-0418">Kinase</keyword>
<proteinExistence type="predicted"/>
<dbReference type="InterPro" id="IPR003594">
    <property type="entry name" value="HATPase_dom"/>
</dbReference>
<keyword evidence="7" id="KW-0547">Nucleotide-binding</keyword>
<dbReference type="InterPro" id="IPR013656">
    <property type="entry name" value="PAS_4"/>
</dbReference>
<dbReference type="SUPFAM" id="SSF47384">
    <property type="entry name" value="Homodimeric domain of signal transducing histidine kinase"/>
    <property type="match status" value="1"/>
</dbReference>
<dbReference type="InterPro" id="IPR011006">
    <property type="entry name" value="CheY-like_superfamily"/>
</dbReference>
<evidence type="ECO:0000256" key="5">
    <source>
        <dbReference type="ARBA" id="ARBA00022679"/>
    </source>
</evidence>
<keyword evidence="20" id="KW-1185">Reference proteome</keyword>
<dbReference type="AlphaFoldDB" id="A0A1D8AVM5"/>
<dbReference type="PRINTS" id="PR00344">
    <property type="entry name" value="BCTRLSENSOR"/>
</dbReference>
<evidence type="ECO:0000256" key="9">
    <source>
        <dbReference type="ARBA" id="ARBA00022840"/>
    </source>
</evidence>
<dbReference type="SMART" id="SM00448">
    <property type="entry name" value="REC"/>
    <property type="match status" value="1"/>
</dbReference>
<keyword evidence="11" id="KW-0902">Two-component regulatory system</keyword>
<dbReference type="EMBL" id="CP016094">
    <property type="protein sequence ID" value="AOS44905.1"/>
    <property type="molecule type" value="Genomic_DNA"/>
</dbReference>
<dbReference type="SMART" id="SM00091">
    <property type="entry name" value="PAS"/>
    <property type="match status" value="1"/>
</dbReference>
<evidence type="ECO:0000256" key="4">
    <source>
        <dbReference type="ARBA" id="ARBA00022553"/>
    </source>
</evidence>
<evidence type="ECO:0000256" key="8">
    <source>
        <dbReference type="ARBA" id="ARBA00022777"/>
    </source>
</evidence>
<protein>
    <recommendedName>
        <fullName evidence="3">histidine kinase</fullName>
        <ecNumber evidence="3">2.7.13.3</ecNumber>
    </recommendedName>
</protein>
<dbReference type="GO" id="GO:0000155">
    <property type="term" value="F:phosphorelay sensor kinase activity"/>
    <property type="evidence" value="ECO:0007669"/>
    <property type="project" value="InterPro"/>
</dbReference>
<dbReference type="PANTHER" id="PTHR43065:SF46">
    <property type="entry name" value="C4-DICARBOXYLATE TRANSPORT SENSOR PROTEIN DCTB"/>
    <property type="match status" value="1"/>
</dbReference>
<dbReference type="OrthoDB" id="184212at2"/>
<dbReference type="InterPro" id="IPR005467">
    <property type="entry name" value="His_kinase_dom"/>
</dbReference>
<dbReference type="CDD" id="cd00082">
    <property type="entry name" value="HisKA"/>
    <property type="match status" value="1"/>
</dbReference>
<name>A0A1D8AVM5_9BACT</name>
<dbReference type="PANTHER" id="PTHR43065">
    <property type="entry name" value="SENSOR HISTIDINE KINASE"/>
    <property type="match status" value="1"/>
</dbReference>
<dbReference type="SMART" id="SM01079">
    <property type="entry name" value="CHASE"/>
    <property type="match status" value="1"/>
</dbReference>
<feature type="transmembrane region" description="Helical" evidence="14">
    <location>
        <begin position="13"/>
        <end position="33"/>
    </location>
</feature>
<dbReference type="Proteomes" id="UP000095228">
    <property type="component" value="Chromosome"/>
</dbReference>
<evidence type="ECO:0000256" key="6">
    <source>
        <dbReference type="ARBA" id="ARBA00022692"/>
    </source>
</evidence>
<dbReference type="Gene3D" id="3.40.50.2300">
    <property type="match status" value="1"/>
</dbReference>
<dbReference type="InterPro" id="IPR000014">
    <property type="entry name" value="PAS"/>
</dbReference>
<gene>
    <name evidence="19" type="ORF">Verru16b_01974</name>
</gene>
<dbReference type="RefSeq" id="WP_069962108.1">
    <property type="nucleotide sequence ID" value="NZ_CP016094.1"/>
</dbReference>
<feature type="transmembrane region" description="Helical" evidence="14">
    <location>
        <begin position="322"/>
        <end position="343"/>
    </location>
</feature>
<dbReference type="InterPro" id="IPR042240">
    <property type="entry name" value="CHASE_sf"/>
</dbReference>
<feature type="domain" description="PAC" evidence="17">
    <location>
        <begin position="434"/>
        <end position="486"/>
    </location>
</feature>
<evidence type="ECO:0000256" key="13">
    <source>
        <dbReference type="PROSITE-ProRule" id="PRU00169"/>
    </source>
</evidence>
<dbReference type="PROSITE" id="PS50113">
    <property type="entry name" value="PAC"/>
    <property type="match status" value="1"/>
</dbReference>
<dbReference type="PROSITE" id="PS50839">
    <property type="entry name" value="CHASE"/>
    <property type="match status" value="1"/>
</dbReference>
<dbReference type="Gene3D" id="3.30.450.20">
    <property type="entry name" value="PAS domain"/>
    <property type="match status" value="1"/>
</dbReference>
<dbReference type="Pfam" id="PF02518">
    <property type="entry name" value="HATPase_c"/>
    <property type="match status" value="1"/>
</dbReference>
<dbReference type="InterPro" id="IPR004358">
    <property type="entry name" value="Sig_transdc_His_kin-like_C"/>
</dbReference>
<comment type="subcellular location">
    <subcellularLocation>
        <location evidence="2">Membrane</location>
    </subcellularLocation>
</comment>
<dbReference type="Pfam" id="PF00512">
    <property type="entry name" value="HisKA"/>
    <property type="match status" value="1"/>
</dbReference>
<keyword evidence="9" id="KW-0067">ATP-binding</keyword>
<evidence type="ECO:0000256" key="2">
    <source>
        <dbReference type="ARBA" id="ARBA00004370"/>
    </source>
</evidence>
<dbReference type="InterPro" id="IPR036890">
    <property type="entry name" value="HATPase_C_sf"/>
</dbReference>
<evidence type="ECO:0000259" key="17">
    <source>
        <dbReference type="PROSITE" id="PS50113"/>
    </source>
</evidence>
<keyword evidence="6 14" id="KW-0812">Transmembrane</keyword>
<dbReference type="PROSITE" id="PS50109">
    <property type="entry name" value="HIS_KIN"/>
    <property type="match status" value="1"/>
</dbReference>
<evidence type="ECO:0000259" key="16">
    <source>
        <dbReference type="PROSITE" id="PS50110"/>
    </source>
</evidence>
<evidence type="ECO:0000313" key="20">
    <source>
        <dbReference type="Proteomes" id="UP000095228"/>
    </source>
</evidence>
<evidence type="ECO:0000259" key="18">
    <source>
        <dbReference type="PROSITE" id="PS50839"/>
    </source>
</evidence>
<feature type="domain" description="Response regulatory" evidence="16">
    <location>
        <begin position="752"/>
        <end position="868"/>
    </location>
</feature>
<dbReference type="InterPro" id="IPR000700">
    <property type="entry name" value="PAS-assoc_C"/>
</dbReference>
<dbReference type="PROSITE" id="PS50110">
    <property type="entry name" value="RESPONSE_REGULATORY"/>
    <property type="match status" value="1"/>
</dbReference>
<dbReference type="EC" id="2.7.13.3" evidence="3"/>